<dbReference type="InterPro" id="IPR001647">
    <property type="entry name" value="HTH_TetR"/>
</dbReference>
<accession>A0ABP9CZ09</accession>
<evidence type="ECO:0000256" key="2">
    <source>
        <dbReference type="PROSITE-ProRule" id="PRU00335"/>
    </source>
</evidence>
<keyword evidence="5" id="KW-1185">Reference proteome</keyword>
<protein>
    <recommendedName>
        <fullName evidence="3">HTH tetR-type domain-containing protein</fullName>
    </recommendedName>
</protein>
<evidence type="ECO:0000313" key="5">
    <source>
        <dbReference type="Proteomes" id="UP001500298"/>
    </source>
</evidence>
<dbReference type="InterPro" id="IPR023772">
    <property type="entry name" value="DNA-bd_HTH_TetR-type_CS"/>
</dbReference>
<dbReference type="Gene3D" id="1.10.357.10">
    <property type="entry name" value="Tetracycline Repressor, domain 2"/>
    <property type="match status" value="1"/>
</dbReference>
<evidence type="ECO:0000256" key="1">
    <source>
        <dbReference type="ARBA" id="ARBA00023125"/>
    </source>
</evidence>
<comment type="caution">
    <text evidence="4">The sequence shown here is derived from an EMBL/GenBank/DDBJ whole genome shotgun (WGS) entry which is preliminary data.</text>
</comment>
<proteinExistence type="predicted"/>
<dbReference type="PROSITE" id="PS01081">
    <property type="entry name" value="HTH_TETR_1"/>
    <property type="match status" value="1"/>
</dbReference>
<organism evidence="4 5">
    <name type="scientific">Algivirga pacifica</name>
    <dbReference type="NCBI Taxonomy" id="1162670"/>
    <lineage>
        <taxon>Bacteria</taxon>
        <taxon>Pseudomonadati</taxon>
        <taxon>Bacteroidota</taxon>
        <taxon>Cytophagia</taxon>
        <taxon>Cytophagales</taxon>
        <taxon>Flammeovirgaceae</taxon>
        <taxon>Algivirga</taxon>
    </lineage>
</organism>
<dbReference type="InterPro" id="IPR009057">
    <property type="entry name" value="Homeodomain-like_sf"/>
</dbReference>
<dbReference type="InterPro" id="IPR050624">
    <property type="entry name" value="HTH-type_Tx_Regulator"/>
</dbReference>
<feature type="DNA-binding region" description="H-T-H motif" evidence="2">
    <location>
        <begin position="30"/>
        <end position="49"/>
    </location>
</feature>
<name>A0ABP9CZ09_9BACT</name>
<dbReference type="RefSeq" id="WP_345368375.1">
    <property type="nucleotide sequence ID" value="NZ_BAABJX010000001.1"/>
</dbReference>
<evidence type="ECO:0000259" key="3">
    <source>
        <dbReference type="PROSITE" id="PS50977"/>
    </source>
</evidence>
<dbReference type="PRINTS" id="PR00455">
    <property type="entry name" value="HTHTETR"/>
</dbReference>
<dbReference type="EMBL" id="BAABJX010000001">
    <property type="protein sequence ID" value="GAA4819831.1"/>
    <property type="molecule type" value="Genomic_DNA"/>
</dbReference>
<keyword evidence="1 2" id="KW-0238">DNA-binding</keyword>
<dbReference type="PROSITE" id="PS50977">
    <property type="entry name" value="HTH_TETR_2"/>
    <property type="match status" value="1"/>
</dbReference>
<dbReference type="SUPFAM" id="SSF46689">
    <property type="entry name" value="Homeodomain-like"/>
    <property type="match status" value="1"/>
</dbReference>
<dbReference type="Pfam" id="PF00440">
    <property type="entry name" value="TetR_N"/>
    <property type="match status" value="1"/>
</dbReference>
<dbReference type="Proteomes" id="UP001500298">
    <property type="component" value="Unassembled WGS sequence"/>
</dbReference>
<dbReference type="PANTHER" id="PTHR43479">
    <property type="entry name" value="ACREF/ENVCD OPERON REPRESSOR-RELATED"/>
    <property type="match status" value="1"/>
</dbReference>
<gene>
    <name evidence="4" type="ORF">GCM10023331_00270</name>
</gene>
<evidence type="ECO:0000313" key="4">
    <source>
        <dbReference type="EMBL" id="GAA4819831.1"/>
    </source>
</evidence>
<feature type="domain" description="HTH tetR-type" evidence="3">
    <location>
        <begin position="7"/>
        <end position="67"/>
    </location>
</feature>
<sequence>MAKSIDETKLERIKQATIEMVVTKGYGGASVSSIAKKAQVADGYLYRHFPSKKALVQFLYGSHIDQFRQMVYEIMESNNSFDTIIFEFNKAIYEMTNENPSKAMFINMLMNDYTFLMSKDMRLRIPESFDKLLERGQKSGEVDPNLSLEEFTSVFPAISIEYASSRVKKIFSEEKLTEEDARKVTNLCMKALRP</sequence>
<dbReference type="PANTHER" id="PTHR43479:SF11">
    <property type="entry name" value="ACREF_ENVCD OPERON REPRESSOR-RELATED"/>
    <property type="match status" value="1"/>
</dbReference>
<reference evidence="5" key="1">
    <citation type="journal article" date="2019" name="Int. J. Syst. Evol. Microbiol.">
        <title>The Global Catalogue of Microorganisms (GCM) 10K type strain sequencing project: providing services to taxonomists for standard genome sequencing and annotation.</title>
        <authorList>
            <consortium name="The Broad Institute Genomics Platform"/>
            <consortium name="The Broad Institute Genome Sequencing Center for Infectious Disease"/>
            <person name="Wu L."/>
            <person name="Ma J."/>
        </authorList>
    </citation>
    <scope>NUCLEOTIDE SEQUENCE [LARGE SCALE GENOMIC DNA]</scope>
    <source>
        <strain evidence="5">JCM 18326</strain>
    </source>
</reference>